<dbReference type="GeneID" id="59286883"/>
<dbReference type="AlphaFoldDB" id="A0A8H6FX60"/>
<dbReference type="OrthoDB" id="823504at2759"/>
<accession>A0A8H6FX60</accession>
<evidence type="ECO:0000313" key="1">
    <source>
        <dbReference type="EMBL" id="KAF6236438.1"/>
    </source>
</evidence>
<dbReference type="GO" id="GO:0020037">
    <property type="term" value="F:heme binding"/>
    <property type="evidence" value="ECO:0007669"/>
    <property type="project" value="InterPro"/>
</dbReference>
<dbReference type="GO" id="GO:0006979">
    <property type="term" value="P:response to oxidative stress"/>
    <property type="evidence" value="ECO:0007669"/>
    <property type="project" value="InterPro"/>
</dbReference>
<dbReference type="GO" id="GO:0004601">
    <property type="term" value="F:peroxidase activity"/>
    <property type="evidence" value="ECO:0007669"/>
    <property type="project" value="InterPro"/>
</dbReference>
<dbReference type="SUPFAM" id="SSF48113">
    <property type="entry name" value="Heme-dependent peroxidases"/>
    <property type="match status" value="1"/>
</dbReference>
<dbReference type="EMBL" id="JACCJC010000018">
    <property type="protein sequence ID" value="KAF6236438.1"/>
    <property type="molecule type" value="Genomic_DNA"/>
</dbReference>
<gene>
    <name evidence="1" type="ORF">HO173_005219</name>
</gene>
<dbReference type="InterPro" id="IPR010255">
    <property type="entry name" value="Haem_peroxidase_sf"/>
</dbReference>
<dbReference type="Proteomes" id="UP000578531">
    <property type="component" value="Unassembled WGS sequence"/>
</dbReference>
<dbReference type="RefSeq" id="XP_037165777.1">
    <property type="nucleotide sequence ID" value="XM_037307137.1"/>
</dbReference>
<sequence length="84" mass="9819">MGFHRYNTSFTLDPRIAIDEAGKKDAVSRGIGNQVTVEFNLLYRFNCAISEKDEQYTEDYMRQAYGAYFPTGWDPRTMTLPQFY</sequence>
<keyword evidence="2" id="KW-1185">Reference proteome</keyword>
<reference evidence="1 2" key="1">
    <citation type="journal article" date="2020" name="Genomics">
        <title>Complete, high-quality genomes from long-read metagenomic sequencing of two wolf lichen thalli reveals enigmatic genome architecture.</title>
        <authorList>
            <person name="McKenzie S.K."/>
            <person name="Walston R.F."/>
            <person name="Allen J.L."/>
        </authorList>
    </citation>
    <scope>NUCLEOTIDE SEQUENCE [LARGE SCALE GENOMIC DNA]</scope>
    <source>
        <strain evidence="1">WasteWater2</strain>
    </source>
</reference>
<proteinExistence type="predicted"/>
<comment type="caution">
    <text evidence="1">The sequence shown here is derived from an EMBL/GenBank/DDBJ whole genome shotgun (WGS) entry which is preliminary data.</text>
</comment>
<protein>
    <submittedName>
        <fullName evidence="1">Uncharacterized protein</fullName>
    </submittedName>
</protein>
<name>A0A8H6FX60_9LECA</name>
<evidence type="ECO:0000313" key="2">
    <source>
        <dbReference type="Proteomes" id="UP000578531"/>
    </source>
</evidence>
<organism evidence="1 2">
    <name type="scientific">Letharia columbiana</name>
    <dbReference type="NCBI Taxonomy" id="112416"/>
    <lineage>
        <taxon>Eukaryota</taxon>
        <taxon>Fungi</taxon>
        <taxon>Dikarya</taxon>
        <taxon>Ascomycota</taxon>
        <taxon>Pezizomycotina</taxon>
        <taxon>Lecanoromycetes</taxon>
        <taxon>OSLEUM clade</taxon>
        <taxon>Lecanoromycetidae</taxon>
        <taxon>Lecanorales</taxon>
        <taxon>Lecanorineae</taxon>
        <taxon>Parmeliaceae</taxon>
        <taxon>Letharia</taxon>
    </lineage>
</organism>